<organism evidence="4 5">
    <name type="scientific">Paraburkholderia azotifigens</name>
    <dbReference type="NCBI Taxonomy" id="2057004"/>
    <lineage>
        <taxon>Bacteria</taxon>
        <taxon>Pseudomonadati</taxon>
        <taxon>Pseudomonadota</taxon>
        <taxon>Betaproteobacteria</taxon>
        <taxon>Burkholderiales</taxon>
        <taxon>Burkholderiaceae</taxon>
        <taxon>Paraburkholderia</taxon>
    </lineage>
</organism>
<dbReference type="AlphaFoldDB" id="A0A5C6VRF0"/>
<dbReference type="EMBL" id="VOQS01000001">
    <property type="protein sequence ID" value="TXC88052.1"/>
    <property type="molecule type" value="Genomic_DNA"/>
</dbReference>
<dbReference type="PANTHER" id="PTHR38772:SF1">
    <property type="entry name" value="NUCLEOID-ASSOCIATED PROTEIN YEJK"/>
    <property type="match status" value="1"/>
</dbReference>
<name>A0A5C6VRF0_9BURK</name>
<dbReference type="GO" id="GO:0003727">
    <property type="term" value="F:single-stranded RNA binding"/>
    <property type="evidence" value="ECO:0007669"/>
    <property type="project" value="TreeGrafter"/>
</dbReference>
<dbReference type="GO" id="GO:0003690">
    <property type="term" value="F:double-stranded DNA binding"/>
    <property type="evidence" value="ECO:0007669"/>
    <property type="project" value="TreeGrafter"/>
</dbReference>
<reference evidence="4 5" key="1">
    <citation type="journal article" date="2018" name="Int. J. Syst. Evol. Microbiol.">
        <title>Paraburkholderia azotifigens sp. nov., a nitrogen-fixing bacterium isolated from paddy soil.</title>
        <authorList>
            <person name="Choi G.M."/>
            <person name="Im W.T."/>
        </authorList>
    </citation>
    <scope>NUCLEOTIDE SEQUENCE [LARGE SCALE GENOMIC DNA]</scope>
    <source>
        <strain evidence="4 5">NF 2-5-3</strain>
    </source>
</reference>
<dbReference type="PANTHER" id="PTHR38772">
    <property type="match status" value="1"/>
</dbReference>
<accession>A0A5C6VRF0</accession>
<dbReference type="RefSeq" id="WP_147234112.1">
    <property type="nucleotide sequence ID" value="NZ_VOQS01000001.1"/>
</dbReference>
<evidence type="ECO:0000313" key="5">
    <source>
        <dbReference type="Proteomes" id="UP000321776"/>
    </source>
</evidence>
<evidence type="ECO:0000256" key="1">
    <source>
        <dbReference type="ARBA" id="ARBA00004496"/>
    </source>
</evidence>
<keyword evidence="3" id="KW-0963">Cytoplasm</keyword>
<comment type="similarity">
    <text evidence="2">Belongs to the YejK family.</text>
</comment>
<sequence length="367" mass="40753">MPIQLHHSVIHGFTKEAGQRDATVEKKDRLLDNTLPAVFSLVEGMVNLFGKRESRQVWGRFAHDRREGPFPTGFSGYAGGVRGAEAFLELSGVLVDEIMRMALEQQASTGGHILCADYETEEGHPRFIVAMIKQRSGLQLTHDLVPVSVTEVDMSKLHQAALIRVDEYLATAAAPGVHAEEGEPEDVDYLSFVAKKADGSSGYFKSALGCAIGVSSTTATTRLYTAVDKVFAENEQLRPFRRPARERLTEFLRQRLGANMVVTMEDVQAVIDRVVPPEHAEHVRDIAQVLNSDRFKVPESFHAQESVVKSHSKVSLDNGRIFLKFDRSMLGQEPQSELYFDEAGRTLTIQNLDEDMMARLRLTLAGG</sequence>
<evidence type="ECO:0000313" key="4">
    <source>
        <dbReference type="EMBL" id="TXC88052.1"/>
    </source>
</evidence>
<evidence type="ECO:0000256" key="2">
    <source>
        <dbReference type="ARBA" id="ARBA00009035"/>
    </source>
</evidence>
<comment type="subcellular location">
    <subcellularLocation>
        <location evidence="1">Cytoplasm</location>
    </subcellularLocation>
</comment>
<gene>
    <name evidence="4" type="ORF">FRZ40_10940</name>
</gene>
<dbReference type="Pfam" id="PF04245">
    <property type="entry name" value="NA37"/>
    <property type="match status" value="1"/>
</dbReference>
<dbReference type="InterPro" id="IPR007358">
    <property type="entry name" value="Nucleoid_associated_NdpA"/>
</dbReference>
<proteinExistence type="inferred from homology"/>
<dbReference type="Proteomes" id="UP000321776">
    <property type="component" value="Unassembled WGS sequence"/>
</dbReference>
<evidence type="ECO:0000256" key="3">
    <source>
        <dbReference type="ARBA" id="ARBA00022490"/>
    </source>
</evidence>
<dbReference type="GO" id="GO:0005737">
    <property type="term" value="C:cytoplasm"/>
    <property type="evidence" value="ECO:0007669"/>
    <property type="project" value="UniProtKB-SubCell"/>
</dbReference>
<protein>
    <submittedName>
        <fullName evidence="4">Nucleoid-associated protein</fullName>
    </submittedName>
</protein>
<comment type="caution">
    <text evidence="4">The sequence shown here is derived from an EMBL/GenBank/DDBJ whole genome shotgun (WGS) entry which is preliminary data.</text>
</comment>
<dbReference type="GO" id="GO:0043590">
    <property type="term" value="C:bacterial nucleoid"/>
    <property type="evidence" value="ECO:0007669"/>
    <property type="project" value="TreeGrafter"/>
</dbReference>